<organism evidence="1 2">
    <name type="scientific">Rhodohalobacter sulfatireducens</name>
    <dbReference type="NCBI Taxonomy" id="2911366"/>
    <lineage>
        <taxon>Bacteria</taxon>
        <taxon>Pseudomonadati</taxon>
        <taxon>Balneolota</taxon>
        <taxon>Balneolia</taxon>
        <taxon>Balneolales</taxon>
        <taxon>Balneolaceae</taxon>
        <taxon>Rhodohalobacter</taxon>
    </lineage>
</organism>
<sequence length="62" mass="6703">MIGIVTPGGGLMKSGALIRGRNPGMGSLLSKADIPRRWVSKRIDRIRGGSAKNDVWNPEQTE</sequence>
<dbReference type="EMBL" id="JAKLWS010000071">
    <property type="protein sequence ID" value="MCG2591086.1"/>
    <property type="molecule type" value="Genomic_DNA"/>
</dbReference>
<dbReference type="RefSeq" id="WP_237856639.1">
    <property type="nucleotide sequence ID" value="NZ_JAKLWS010000071.1"/>
</dbReference>
<evidence type="ECO:0000313" key="2">
    <source>
        <dbReference type="Proteomes" id="UP001165366"/>
    </source>
</evidence>
<accession>A0ABS9KJQ0</accession>
<proteinExistence type="predicted"/>
<protein>
    <submittedName>
        <fullName evidence="1">Uncharacterized protein</fullName>
    </submittedName>
</protein>
<reference evidence="1" key="2">
    <citation type="submission" date="2024-05" db="EMBL/GenBank/DDBJ databases">
        <title>Rhodohalobacter halophilus gen. nov., sp. nov., a moderately halophilic member of the family Balneolaceae.</title>
        <authorList>
            <person name="Xia J."/>
        </authorList>
    </citation>
    <scope>NUCLEOTIDE SEQUENCE</scope>
    <source>
        <strain evidence="1">WB101</strain>
    </source>
</reference>
<evidence type="ECO:0000313" key="1">
    <source>
        <dbReference type="EMBL" id="MCG2591086.1"/>
    </source>
</evidence>
<gene>
    <name evidence="1" type="ORF">L6773_21120</name>
</gene>
<comment type="caution">
    <text evidence="1">The sequence shown here is derived from an EMBL/GenBank/DDBJ whole genome shotgun (WGS) entry which is preliminary data.</text>
</comment>
<reference evidence="1" key="1">
    <citation type="submission" date="2022-01" db="EMBL/GenBank/DDBJ databases">
        <authorList>
            <person name="Wang Y."/>
        </authorList>
    </citation>
    <scope>NUCLEOTIDE SEQUENCE</scope>
    <source>
        <strain evidence="1">WB101</strain>
    </source>
</reference>
<keyword evidence="2" id="KW-1185">Reference proteome</keyword>
<dbReference type="Proteomes" id="UP001165366">
    <property type="component" value="Unassembled WGS sequence"/>
</dbReference>
<name>A0ABS9KJQ0_9BACT</name>